<reference evidence="2" key="2">
    <citation type="journal article" date="2015" name="Fish Shellfish Immunol.">
        <title>Early steps in the European eel (Anguilla anguilla)-Vibrio vulnificus interaction in the gills: Role of the RtxA13 toxin.</title>
        <authorList>
            <person name="Callol A."/>
            <person name="Pajuelo D."/>
            <person name="Ebbesson L."/>
            <person name="Teles M."/>
            <person name="MacKenzie S."/>
            <person name="Amaro C."/>
        </authorList>
    </citation>
    <scope>NUCLEOTIDE SEQUENCE</scope>
</reference>
<protein>
    <submittedName>
        <fullName evidence="2">Uncharacterized protein</fullName>
    </submittedName>
</protein>
<proteinExistence type="predicted"/>
<feature type="region of interest" description="Disordered" evidence="1">
    <location>
        <begin position="19"/>
        <end position="49"/>
    </location>
</feature>
<reference evidence="2" key="1">
    <citation type="submission" date="2014-11" db="EMBL/GenBank/DDBJ databases">
        <authorList>
            <person name="Amaro Gonzalez C."/>
        </authorList>
    </citation>
    <scope>NUCLEOTIDE SEQUENCE</scope>
</reference>
<evidence type="ECO:0000256" key="1">
    <source>
        <dbReference type="SAM" id="MobiDB-lite"/>
    </source>
</evidence>
<accession>A0A0E9Q686</accession>
<name>A0A0E9Q686_ANGAN</name>
<dbReference type="AlphaFoldDB" id="A0A0E9Q686"/>
<organism evidence="2">
    <name type="scientific">Anguilla anguilla</name>
    <name type="common">European freshwater eel</name>
    <name type="synonym">Muraena anguilla</name>
    <dbReference type="NCBI Taxonomy" id="7936"/>
    <lineage>
        <taxon>Eukaryota</taxon>
        <taxon>Metazoa</taxon>
        <taxon>Chordata</taxon>
        <taxon>Craniata</taxon>
        <taxon>Vertebrata</taxon>
        <taxon>Euteleostomi</taxon>
        <taxon>Actinopterygii</taxon>
        <taxon>Neopterygii</taxon>
        <taxon>Teleostei</taxon>
        <taxon>Anguilliformes</taxon>
        <taxon>Anguillidae</taxon>
        <taxon>Anguilla</taxon>
    </lineage>
</organism>
<dbReference type="EMBL" id="GBXM01096742">
    <property type="protein sequence ID" value="JAH11835.1"/>
    <property type="molecule type" value="Transcribed_RNA"/>
</dbReference>
<sequence>MRCLSCSVNPNRFTRFALSSNGSTHSPGTALIKTSGPQKGPRGCFDTNTRTFHPMETVQEAED</sequence>
<evidence type="ECO:0000313" key="2">
    <source>
        <dbReference type="EMBL" id="JAH11835.1"/>
    </source>
</evidence>